<evidence type="ECO:0000256" key="2">
    <source>
        <dbReference type="ARBA" id="ARBA00022857"/>
    </source>
</evidence>
<keyword evidence="2" id="KW-0521">NADP</keyword>
<dbReference type="FunFam" id="3.20.20.100:FF:000015">
    <property type="entry name" value="Oxidoreductase, aldo/keto reductase family"/>
    <property type="match status" value="1"/>
</dbReference>
<comment type="similarity">
    <text evidence="1">Belongs to the aldo/keto reductase family.</text>
</comment>
<dbReference type="EMBL" id="JALBUF010000001">
    <property type="protein sequence ID" value="MCI0181961.1"/>
    <property type="molecule type" value="Genomic_DNA"/>
</dbReference>
<feature type="domain" description="NADP-dependent oxidoreductase" evidence="7">
    <location>
        <begin position="23"/>
        <end position="265"/>
    </location>
</feature>
<accession>A0A9X2ACX9</accession>
<dbReference type="PRINTS" id="PR00069">
    <property type="entry name" value="ALDKETRDTASE"/>
</dbReference>
<keyword evidence="9" id="KW-1185">Reference proteome</keyword>
<dbReference type="InterPro" id="IPR023210">
    <property type="entry name" value="NADP_OxRdtase_dom"/>
</dbReference>
<reference evidence="8" key="1">
    <citation type="submission" date="2022-03" db="EMBL/GenBank/DDBJ databases">
        <title>Draft Genome Sequence of Firmicute Strain S0AB, a Heterotrophic Iron/Sulfur-Oxidizing Extreme Acidophile.</title>
        <authorList>
            <person name="Vergara E."/>
            <person name="Pakostova E."/>
            <person name="Johnson D.B."/>
            <person name="Holmes D.S."/>
        </authorList>
    </citation>
    <scope>NUCLEOTIDE SEQUENCE</scope>
    <source>
        <strain evidence="8">S0AB</strain>
    </source>
</reference>
<proteinExistence type="inferred from homology"/>
<evidence type="ECO:0000256" key="6">
    <source>
        <dbReference type="PIRSR" id="PIRSR000097-3"/>
    </source>
</evidence>
<evidence type="ECO:0000256" key="3">
    <source>
        <dbReference type="ARBA" id="ARBA00023002"/>
    </source>
</evidence>
<dbReference type="GO" id="GO:0016616">
    <property type="term" value="F:oxidoreductase activity, acting on the CH-OH group of donors, NAD or NADP as acceptor"/>
    <property type="evidence" value="ECO:0007669"/>
    <property type="project" value="UniProtKB-ARBA"/>
</dbReference>
<evidence type="ECO:0000256" key="1">
    <source>
        <dbReference type="ARBA" id="ARBA00007905"/>
    </source>
</evidence>
<feature type="site" description="Lowers pKa of active site Tyr" evidence="6">
    <location>
        <position position="81"/>
    </location>
</feature>
<keyword evidence="3 8" id="KW-0560">Oxidoreductase</keyword>
<evidence type="ECO:0000256" key="5">
    <source>
        <dbReference type="PIRSR" id="PIRSR000097-2"/>
    </source>
</evidence>
<dbReference type="InterPro" id="IPR036812">
    <property type="entry name" value="NAD(P)_OxRdtase_dom_sf"/>
</dbReference>
<evidence type="ECO:0000313" key="9">
    <source>
        <dbReference type="Proteomes" id="UP001139263"/>
    </source>
</evidence>
<feature type="binding site" evidence="5">
    <location>
        <position position="114"/>
    </location>
    <ligand>
        <name>substrate</name>
    </ligand>
</feature>
<dbReference type="InterPro" id="IPR020471">
    <property type="entry name" value="AKR"/>
</dbReference>
<dbReference type="PANTHER" id="PTHR43827">
    <property type="entry name" value="2,5-DIKETO-D-GLUCONIC ACID REDUCTASE"/>
    <property type="match status" value="1"/>
</dbReference>
<evidence type="ECO:0000313" key="8">
    <source>
        <dbReference type="EMBL" id="MCI0181961.1"/>
    </source>
</evidence>
<evidence type="ECO:0000259" key="7">
    <source>
        <dbReference type="Pfam" id="PF00248"/>
    </source>
</evidence>
<name>A0A9X2ACX9_9BACL</name>
<gene>
    <name evidence="8" type="primary">ytbE</name>
    <name evidence="8" type="ORF">MM817_00211</name>
</gene>
<dbReference type="PROSITE" id="PS00062">
    <property type="entry name" value="ALDOKETO_REDUCTASE_2"/>
    <property type="match status" value="1"/>
</dbReference>
<feature type="active site" description="Proton donor" evidence="4">
    <location>
        <position position="56"/>
    </location>
</feature>
<dbReference type="EC" id="1.-.-.-" evidence="8"/>
<dbReference type="Gene3D" id="3.20.20.100">
    <property type="entry name" value="NADP-dependent oxidoreductase domain"/>
    <property type="match status" value="1"/>
</dbReference>
<sequence length="283" mass="32126">MKNHAALTSSTTLNNGVNMPWLGLGVWESKEGGEVENAVLSAIEQGYRHIDTAAIYGNEAGVGKAIKDSGIAREELFITTKLWNARQGYESTLEAFEESRKKLGVDYVDLYLIHWPVAGKYLETWRAFEKLYKDGLVRAVGVSNFQPRHLQDVMDHYEVKPAVNQVEFHPYLTQRDLYTFCRQQGIQLEAWSPLMRGGDMLGHPLLQHLAGKYSKTPAQIVLRWDLDQEVVTIPKSVRAARILENAQVFDFHLSEEEIAQITALNQDRRSFEYDPDNVTFGLA</sequence>
<organism evidence="8 9">
    <name type="scientific">Sulfoacidibacillus ferrooxidans</name>
    <dbReference type="NCBI Taxonomy" id="2005001"/>
    <lineage>
        <taxon>Bacteria</taxon>
        <taxon>Bacillati</taxon>
        <taxon>Bacillota</taxon>
        <taxon>Bacilli</taxon>
        <taxon>Bacillales</taxon>
        <taxon>Alicyclobacillaceae</taxon>
        <taxon>Sulfoacidibacillus</taxon>
    </lineage>
</organism>
<dbReference type="SUPFAM" id="SSF51430">
    <property type="entry name" value="NAD(P)-linked oxidoreductase"/>
    <property type="match status" value="1"/>
</dbReference>
<protein>
    <submittedName>
        <fullName evidence="8">Oxidoreductase YtbE</fullName>
        <ecNumber evidence="8">1.-.-.-</ecNumber>
    </submittedName>
</protein>
<dbReference type="PIRSF" id="PIRSF000097">
    <property type="entry name" value="AKR"/>
    <property type="match status" value="1"/>
</dbReference>
<dbReference type="AlphaFoldDB" id="A0A9X2ACX9"/>
<evidence type="ECO:0000256" key="4">
    <source>
        <dbReference type="PIRSR" id="PIRSR000097-1"/>
    </source>
</evidence>
<comment type="caution">
    <text evidence="8">The sequence shown here is derived from an EMBL/GenBank/DDBJ whole genome shotgun (WGS) entry which is preliminary data.</text>
</comment>
<dbReference type="PANTHER" id="PTHR43827:SF3">
    <property type="entry name" value="NADP-DEPENDENT OXIDOREDUCTASE DOMAIN-CONTAINING PROTEIN"/>
    <property type="match status" value="1"/>
</dbReference>
<dbReference type="Pfam" id="PF00248">
    <property type="entry name" value="Aldo_ket_red"/>
    <property type="match status" value="1"/>
</dbReference>
<dbReference type="Proteomes" id="UP001139263">
    <property type="component" value="Unassembled WGS sequence"/>
</dbReference>
<dbReference type="InterPro" id="IPR018170">
    <property type="entry name" value="Aldo/ket_reductase_CS"/>
</dbReference>
<dbReference type="PROSITE" id="PS00798">
    <property type="entry name" value="ALDOKETO_REDUCTASE_1"/>
    <property type="match status" value="1"/>
</dbReference>
<dbReference type="RefSeq" id="WP_241711584.1">
    <property type="nucleotide sequence ID" value="NZ_JALBUF010000001.1"/>
</dbReference>